<keyword evidence="6" id="KW-0805">Transcription regulation</keyword>
<organism evidence="12 13">
    <name type="scientific">Hibiscus sabdariffa</name>
    <name type="common">roselle</name>
    <dbReference type="NCBI Taxonomy" id="183260"/>
    <lineage>
        <taxon>Eukaryota</taxon>
        <taxon>Viridiplantae</taxon>
        <taxon>Streptophyta</taxon>
        <taxon>Embryophyta</taxon>
        <taxon>Tracheophyta</taxon>
        <taxon>Spermatophyta</taxon>
        <taxon>Magnoliopsida</taxon>
        <taxon>eudicotyledons</taxon>
        <taxon>Gunneridae</taxon>
        <taxon>Pentapetalae</taxon>
        <taxon>rosids</taxon>
        <taxon>malvids</taxon>
        <taxon>Malvales</taxon>
        <taxon>Malvaceae</taxon>
        <taxon>Malvoideae</taxon>
        <taxon>Hibiscus</taxon>
    </lineage>
</organism>
<protein>
    <recommendedName>
        <fullName evidence="11">B box-type domain-containing protein</fullName>
    </recommendedName>
</protein>
<evidence type="ECO:0000313" key="12">
    <source>
        <dbReference type="EMBL" id="KAK9044405.1"/>
    </source>
</evidence>
<reference evidence="12 13" key="1">
    <citation type="journal article" date="2024" name="G3 (Bethesda)">
        <title>Genome assembly of Hibiscus sabdariffa L. provides insights into metabolisms of medicinal natural products.</title>
        <authorList>
            <person name="Kim T."/>
        </authorList>
    </citation>
    <scope>NUCLEOTIDE SEQUENCE [LARGE SCALE GENOMIC DNA]</scope>
    <source>
        <strain evidence="12">TK-2024</strain>
        <tissue evidence="12">Old leaves</tissue>
    </source>
</reference>
<evidence type="ECO:0000256" key="4">
    <source>
        <dbReference type="ARBA" id="ARBA00022771"/>
    </source>
</evidence>
<keyword evidence="5" id="KW-0862">Zinc</keyword>
<dbReference type="PANTHER" id="PTHR31832:SF5">
    <property type="entry name" value="OS09G0527900 PROTEIN"/>
    <property type="match status" value="1"/>
</dbReference>
<evidence type="ECO:0000256" key="3">
    <source>
        <dbReference type="ARBA" id="ARBA00022737"/>
    </source>
</evidence>
<dbReference type="PANTHER" id="PTHR31832">
    <property type="entry name" value="B-BOX ZINC FINGER PROTEIN 22"/>
    <property type="match status" value="1"/>
</dbReference>
<keyword evidence="2" id="KW-0479">Metal-binding</keyword>
<dbReference type="EMBL" id="JBBPBN010000002">
    <property type="protein sequence ID" value="KAK9044405.1"/>
    <property type="molecule type" value="Genomic_DNA"/>
</dbReference>
<dbReference type="PROSITE" id="PS50119">
    <property type="entry name" value="ZF_BBOX"/>
    <property type="match status" value="1"/>
</dbReference>
<dbReference type="InterPro" id="IPR051979">
    <property type="entry name" value="B-box_zinc_finger"/>
</dbReference>
<dbReference type="SMART" id="SM00336">
    <property type="entry name" value="BBOX"/>
    <property type="match status" value="1"/>
</dbReference>
<evidence type="ECO:0000259" key="11">
    <source>
        <dbReference type="PROSITE" id="PS50119"/>
    </source>
</evidence>
<proteinExistence type="predicted"/>
<evidence type="ECO:0000256" key="7">
    <source>
        <dbReference type="ARBA" id="ARBA00023163"/>
    </source>
</evidence>
<evidence type="ECO:0000256" key="10">
    <source>
        <dbReference type="SAM" id="MobiDB-lite"/>
    </source>
</evidence>
<evidence type="ECO:0000256" key="6">
    <source>
        <dbReference type="ARBA" id="ARBA00023015"/>
    </source>
</evidence>
<dbReference type="InterPro" id="IPR049808">
    <property type="entry name" value="CONSTANS-like_Bbox1"/>
</dbReference>
<keyword evidence="4 9" id="KW-0863">Zinc-finger</keyword>
<comment type="caution">
    <text evidence="12">The sequence shown here is derived from an EMBL/GenBank/DDBJ whole genome shotgun (WGS) entry which is preliminary data.</text>
</comment>
<dbReference type="Proteomes" id="UP001396334">
    <property type="component" value="Unassembled WGS sequence"/>
</dbReference>
<name>A0ABR2U465_9ROSI</name>
<feature type="compositionally biased region" description="Polar residues" evidence="10">
    <location>
        <begin position="177"/>
        <end position="192"/>
    </location>
</feature>
<keyword evidence="3" id="KW-0677">Repeat</keyword>
<sequence length="241" mass="27088">MAARLKEETFSTSQTHKSQDSLEKKLVVSIRQASNELEDESGRELCEPFATLVKVLLLLSSVPPTRPLFAVLVMKRLLLSFNPLSCNFIHFGCVLAVDWIQVHMCNKLASRHVRVGLENPSAAPHCDICENTPAFFYCEIDGTSLCLQCDMIVHVGGKRSHARYLLVRQRVEFPGDTASQPLDPSGRNQEAKQTGVVEKQQNDKASLVEHADDHLEMDTKMIDLNLKPHRIQGQGWNNQEQ</sequence>
<evidence type="ECO:0000256" key="2">
    <source>
        <dbReference type="ARBA" id="ARBA00022723"/>
    </source>
</evidence>
<gene>
    <name evidence="12" type="ORF">V6N11_058306</name>
</gene>
<evidence type="ECO:0000256" key="5">
    <source>
        <dbReference type="ARBA" id="ARBA00022833"/>
    </source>
</evidence>
<keyword evidence="13" id="KW-1185">Reference proteome</keyword>
<keyword evidence="7" id="KW-0804">Transcription</keyword>
<evidence type="ECO:0000313" key="13">
    <source>
        <dbReference type="Proteomes" id="UP001396334"/>
    </source>
</evidence>
<comment type="subcellular location">
    <subcellularLocation>
        <location evidence="1">Nucleus</location>
    </subcellularLocation>
</comment>
<keyword evidence="8" id="KW-0539">Nucleus</keyword>
<dbReference type="CDD" id="cd19821">
    <property type="entry name" value="Bbox1_BBX-like"/>
    <property type="match status" value="1"/>
</dbReference>
<feature type="region of interest" description="Disordered" evidence="10">
    <location>
        <begin position="175"/>
        <end position="214"/>
    </location>
</feature>
<evidence type="ECO:0000256" key="8">
    <source>
        <dbReference type="ARBA" id="ARBA00023242"/>
    </source>
</evidence>
<feature type="compositionally biased region" description="Basic and acidic residues" evidence="10">
    <location>
        <begin position="200"/>
        <end position="214"/>
    </location>
</feature>
<dbReference type="InterPro" id="IPR000315">
    <property type="entry name" value="Znf_B-box"/>
</dbReference>
<feature type="domain" description="B box-type" evidence="11">
    <location>
        <begin position="121"/>
        <end position="166"/>
    </location>
</feature>
<evidence type="ECO:0000256" key="1">
    <source>
        <dbReference type="ARBA" id="ARBA00004123"/>
    </source>
</evidence>
<evidence type="ECO:0000256" key="9">
    <source>
        <dbReference type="PROSITE-ProRule" id="PRU00024"/>
    </source>
</evidence>
<accession>A0ABR2U465</accession>